<dbReference type="InterPro" id="IPR053151">
    <property type="entry name" value="RNase_H-like"/>
</dbReference>
<dbReference type="PANTHER" id="PTHR47723">
    <property type="entry name" value="OS05G0353850 PROTEIN"/>
    <property type="match status" value="1"/>
</dbReference>
<dbReference type="Pfam" id="PF13456">
    <property type="entry name" value="RVT_3"/>
    <property type="match status" value="1"/>
</dbReference>
<dbReference type="InterPro" id="IPR012337">
    <property type="entry name" value="RNaseH-like_sf"/>
</dbReference>
<proteinExistence type="predicted"/>
<name>A0ABC8TM50_9AQUA</name>
<dbReference type="Proteomes" id="UP001642360">
    <property type="component" value="Unassembled WGS sequence"/>
</dbReference>
<dbReference type="EMBL" id="CAUOFW020005514">
    <property type="protein sequence ID" value="CAK9170538.1"/>
    <property type="molecule type" value="Genomic_DNA"/>
</dbReference>
<evidence type="ECO:0000313" key="2">
    <source>
        <dbReference type="EMBL" id="CAK9170537.1"/>
    </source>
</evidence>
<comment type="caution">
    <text evidence="2">The sequence shown here is derived from an EMBL/GenBank/DDBJ whole genome shotgun (WGS) entry which is preliminary data.</text>
</comment>
<sequence>MIFNKKKPNPVMDISPPQSLWGDFSSIGSRMPSSPPTATIDSSATNSWVPLASDQLKLNCDEAFKQHQQQSAIGIVIRNERGILLNGKAMQIPAVSSLYAEAAAVREATVMAQVFGLNRAIVESDNLQVIVLCTNEDDPPWEIWPFIKDIRICVRQLQLYFYYTPSAFNNAVHWVANACLPLYLPLSWVDGQPQELADILSKDCNYSFHE</sequence>
<dbReference type="InterPro" id="IPR036397">
    <property type="entry name" value="RNaseH_sf"/>
</dbReference>
<feature type="domain" description="RNase H type-1" evidence="1">
    <location>
        <begin position="59"/>
        <end position="179"/>
    </location>
</feature>
<dbReference type="SUPFAM" id="SSF53098">
    <property type="entry name" value="Ribonuclease H-like"/>
    <property type="match status" value="1"/>
</dbReference>
<evidence type="ECO:0000313" key="4">
    <source>
        <dbReference type="Proteomes" id="UP001642360"/>
    </source>
</evidence>
<protein>
    <recommendedName>
        <fullName evidence="1">RNase H type-1 domain-containing protein</fullName>
    </recommendedName>
</protein>
<dbReference type="AlphaFoldDB" id="A0ABC8TM50"/>
<dbReference type="CDD" id="cd06222">
    <property type="entry name" value="RNase_H_like"/>
    <property type="match status" value="1"/>
</dbReference>
<dbReference type="PANTHER" id="PTHR47723:SF19">
    <property type="entry name" value="POLYNUCLEOTIDYL TRANSFERASE, RIBONUCLEASE H-LIKE SUPERFAMILY PROTEIN"/>
    <property type="match status" value="1"/>
</dbReference>
<evidence type="ECO:0000313" key="3">
    <source>
        <dbReference type="EMBL" id="CAK9170538.1"/>
    </source>
</evidence>
<dbReference type="Gene3D" id="3.30.420.10">
    <property type="entry name" value="Ribonuclease H-like superfamily/Ribonuclease H"/>
    <property type="match status" value="1"/>
</dbReference>
<dbReference type="InterPro" id="IPR044730">
    <property type="entry name" value="RNase_H-like_dom_plant"/>
</dbReference>
<dbReference type="EMBL" id="CAUOFW020005514">
    <property type="protein sequence ID" value="CAK9170537.1"/>
    <property type="molecule type" value="Genomic_DNA"/>
</dbReference>
<evidence type="ECO:0000259" key="1">
    <source>
        <dbReference type="Pfam" id="PF13456"/>
    </source>
</evidence>
<dbReference type="InterPro" id="IPR002156">
    <property type="entry name" value="RNaseH_domain"/>
</dbReference>
<accession>A0ABC8TM50</accession>
<organism evidence="2 4">
    <name type="scientific">Ilex paraguariensis</name>
    <name type="common">yerba mate</name>
    <dbReference type="NCBI Taxonomy" id="185542"/>
    <lineage>
        <taxon>Eukaryota</taxon>
        <taxon>Viridiplantae</taxon>
        <taxon>Streptophyta</taxon>
        <taxon>Embryophyta</taxon>
        <taxon>Tracheophyta</taxon>
        <taxon>Spermatophyta</taxon>
        <taxon>Magnoliopsida</taxon>
        <taxon>eudicotyledons</taxon>
        <taxon>Gunneridae</taxon>
        <taxon>Pentapetalae</taxon>
        <taxon>asterids</taxon>
        <taxon>campanulids</taxon>
        <taxon>Aquifoliales</taxon>
        <taxon>Aquifoliaceae</taxon>
        <taxon>Ilex</taxon>
    </lineage>
</organism>
<keyword evidence="4" id="KW-1185">Reference proteome</keyword>
<gene>
    <name evidence="2" type="ORF">ILEXP_LOCUS40033</name>
    <name evidence="3" type="ORF">ILEXP_LOCUS40034</name>
</gene>
<reference evidence="2 4" key="1">
    <citation type="submission" date="2024-02" db="EMBL/GenBank/DDBJ databases">
        <authorList>
            <person name="Vignale AGUSTIN F."/>
            <person name="Sosa J E."/>
            <person name="Modenutti C."/>
        </authorList>
    </citation>
    <scope>NUCLEOTIDE SEQUENCE [LARGE SCALE GENOMIC DNA]</scope>
</reference>